<dbReference type="EMBL" id="CP098747">
    <property type="protein sequence ID" value="USG62666.1"/>
    <property type="molecule type" value="Genomic_DNA"/>
</dbReference>
<reference evidence="1" key="1">
    <citation type="submission" date="2022-06" db="EMBL/GenBank/DDBJ databases">
        <title>Sneathiella actinostolidae sp. nov., isolated from a sea anemonein the Western Pacific Ocean.</title>
        <authorList>
            <person name="Wei M.J."/>
        </authorList>
    </citation>
    <scope>NUCLEOTIDE SEQUENCE</scope>
    <source>
        <strain evidence="1">PHK-P5</strain>
    </source>
</reference>
<evidence type="ECO:0000313" key="2">
    <source>
        <dbReference type="Proteomes" id="UP001056291"/>
    </source>
</evidence>
<protein>
    <recommendedName>
        <fullName evidence="3">Lipoprotein</fullName>
    </recommendedName>
</protein>
<organism evidence="1 2">
    <name type="scientific">Sneathiella marina</name>
    <dbReference type="NCBI Taxonomy" id="2950108"/>
    <lineage>
        <taxon>Bacteria</taxon>
        <taxon>Pseudomonadati</taxon>
        <taxon>Pseudomonadota</taxon>
        <taxon>Alphaproteobacteria</taxon>
        <taxon>Sneathiellales</taxon>
        <taxon>Sneathiellaceae</taxon>
        <taxon>Sneathiella</taxon>
    </lineage>
</organism>
<proteinExistence type="predicted"/>
<name>A0ABY4WDG4_9PROT</name>
<dbReference type="Proteomes" id="UP001056291">
    <property type="component" value="Chromosome"/>
</dbReference>
<accession>A0ABY4WDG4</accession>
<dbReference type="PROSITE" id="PS51257">
    <property type="entry name" value="PROKAR_LIPOPROTEIN"/>
    <property type="match status" value="1"/>
</dbReference>
<keyword evidence="2" id="KW-1185">Reference proteome</keyword>
<evidence type="ECO:0008006" key="3">
    <source>
        <dbReference type="Google" id="ProtNLM"/>
    </source>
</evidence>
<gene>
    <name evidence="1" type="ORF">NBZ79_06705</name>
</gene>
<dbReference type="RefSeq" id="WP_251936660.1">
    <property type="nucleotide sequence ID" value="NZ_CP098747.1"/>
</dbReference>
<sequence length="409" mass="44508">MNSLPRLIFLVLAVMVVSACQPRIQPIYVPSEIAIPASLNETPLPVIGEGIIAAGKSKKWKMQELEPGVVRGTLDVRGKHQAVVDVVFNNRQYAINYVSSRELLSQGARIHRSYNAWVRELENSIGSSLNYMATKVQMGQPATPPPAPAKAAAAATAAATPTADGEFNPAGIWNVSATYSPTALSQALCSKQRSWDFQLDYSKRGGISETYWSDGVQLNVTGEHSSDVSELSFAVPSGGNNWNFTERLKLDKPQVRLTAEPETSTATNCIGVIDIVMKKQGGGSHTASSPTATTSKNSFSAKGQWTVSASYVSTSSNSSWCSKAADWNFTLQLKNGEISETYYTNSKALYVTGEMDDDYLDLKFDVPSGGRNWKWTERFDLDRPDKRLSLIAEDGSCTGSIDIHMKKQG</sequence>
<evidence type="ECO:0000313" key="1">
    <source>
        <dbReference type="EMBL" id="USG62666.1"/>
    </source>
</evidence>